<name>A0A0M6WEN4_9FIRM</name>
<feature type="transmembrane region" description="Helical" evidence="7">
    <location>
        <begin position="735"/>
        <end position="758"/>
    </location>
</feature>
<evidence type="ECO:0000313" key="10">
    <source>
        <dbReference type="Proteomes" id="UP000049828"/>
    </source>
</evidence>
<evidence type="ECO:0000256" key="7">
    <source>
        <dbReference type="SAM" id="Phobius"/>
    </source>
</evidence>
<keyword evidence="5 7" id="KW-0472">Membrane</keyword>
<evidence type="ECO:0000256" key="6">
    <source>
        <dbReference type="ARBA" id="ARBA00038076"/>
    </source>
</evidence>
<evidence type="ECO:0000256" key="3">
    <source>
        <dbReference type="ARBA" id="ARBA00022692"/>
    </source>
</evidence>
<accession>A0A0M6WEN4</accession>
<organism evidence="9 10">
    <name type="scientific">Roseburia inulinivorans</name>
    <dbReference type="NCBI Taxonomy" id="360807"/>
    <lineage>
        <taxon>Bacteria</taxon>
        <taxon>Bacillati</taxon>
        <taxon>Bacillota</taxon>
        <taxon>Clostridia</taxon>
        <taxon>Lachnospirales</taxon>
        <taxon>Lachnospiraceae</taxon>
        <taxon>Roseburia</taxon>
    </lineage>
</organism>
<evidence type="ECO:0000256" key="5">
    <source>
        <dbReference type="ARBA" id="ARBA00023136"/>
    </source>
</evidence>
<feature type="transmembrane region" description="Helical" evidence="7">
    <location>
        <begin position="685"/>
        <end position="704"/>
    </location>
</feature>
<feature type="transmembrane region" description="Helical" evidence="7">
    <location>
        <begin position="313"/>
        <end position="340"/>
    </location>
</feature>
<evidence type="ECO:0000256" key="1">
    <source>
        <dbReference type="ARBA" id="ARBA00004651"/>
    </source>
</evidence>
<reference evidence="10" key="1">
    <citation type="submission" date="2015-05" db="EMBL/GenBank/DDBJ databases">
        <authorList>
            <consortium name="Pathogen Informatics"/>
        </authorList>
    </citation>
    <scope>NUCLEOTIDE SEQUENCE [LARGE SCALE GENOMIC DNA]</scope>
    <source>
        <strain evidence="10">L1-83</strain>
    </source>
</reference>
<protein>
    <recommendedName>
        <fullName evidence="8">ABC3 transporter permease C-terminal domain-containing protein</fullName>
    </recommendedName>
</protein>
<feature type="transmembrane region" description="Helical" evidence="7">
    <location>
        <begin position="258"/>
        <end position="281"/>
    </location>
</feature>
<dbReference type="EMBL" id="CVRS01000048">
    <property type="protein sequence ID" value="CRL34711.1"/>
    <property type="molecule type" value="Genomic_DNA"/>
</dbReference>
<dbReference type="STRING" id="360807.ERS852392_03269"/>
<comment type="subcellular location">
    <subcellularLocation>
        <location evidence="1">Cell membrane</location>
        <topology evidence="1">Multi-pass membrane protein</topology>
    </subcellularLocation>
</comment>
<feature type="domain" description="ABC3 transporter permease C-terminal" evidence="8">
    <location>
        <begin position="264"/>
        <end position="388"/>
    </location>
</feature>
<dbReference type="RefSeq" id="WP_055039292.1">
    <property type="nucleotide sequence ID" value="NZ_CVRS01000048.1"/>
</dbReference>
<proteinExistence type="inferred from homology"/>
<keyword evidence="2" id="KW-1003">Cell membrane</keyword>
<feature type="transmembrane region" description="Helical" evidence="7">
    <location>
        <begin position="360"/>
        <end position="383"/>
    </location>
</feature>
<dbReference type="Pfam" id="PF02687">
    <property type="entry name" value="FtsX"/>
    <property type="match status" value="2"/>
</dbReference>
<dbReference type="AlphaFoldDB" id="A0A0M6WEN4"/>
<dbReference type="PANTHER" id="PTHR30572">
    <property type="entry name" value="MEMBRANE COMPONENT OF TRANSPORTER-RELATED"/>
    <property type="match status" value="1"/>
</dbReference>
<evidence type="ECO:0000313" key="9">
    <source>
        <dbReference type="EMBL" id="CRL34711.1"/>
    </source>
</evidence>
<feature type="transmembrane region" description="Helical" evidence="7">
    <location>
        <begin position="20"/>
        <end position="40"/>
    </location>
</feature>
<dbReference type="GO" id="GO:0005886">
    <property type="term" value="C:plasma membrane"/>
    <property type="evidence" value="ECO:0007669"/>
    <property type="project" value="UniProtKB-SubCell"/>
</dbReference>
<keyword evidence="4 7" id="KW-1133">Transmembrane helix</keyword>
<dbReference type="GO" id="GO:0022857">
    <property type="term" value="F:transmembrane transporter activity"/>
    <property type="evidence" value="ECO:0007669"/>
    <property type="project" value="TreeGrafter"/>
</dbReference>
<dbReference type="InterPro" id="IPR003838">
    <property type="entry name" value="ABC3_permease_C"/>
</dbReference>
<evidence type="ECO:0000256" key="4">
    <source>
        <dbReference type="ARBA" id="ARBA00022989"/>
    </source>
</evidence>
<comment type="similarity">
    <text evidence="6">Belongs to the ABC-4 integral membrane protein family.</text>
</comment>
<gene>
    <name evidence="9" type="ORF">RIL183_15311</name>
</gene>
<feature type="transmembrane region" description="Helical" evidence="7">
    <location>
        <begin position="778"/>
        <end position="801"/>
    </location>
</feature>
<sequence length="814" mass="90633">MKTISRIAYSNDKRNRTRSILIMMAICLTTMLLVIISTVGNGVIHLQKSQAAGSYGSNYGLFVSADGSQLKEVNRRAEIDATGTMCTEGIIKGNEKGGFVCMDETARKMLPYNKEYELKEGKYPGGTQEIAAGRAFFSEMGYDDVKVGDTVTLDYRAGMQSEYKPEEFVVSGILYDRDEYTIEASYVAFGSQEFYDEHVAENDRQYNIYFTLNDSANVSMNNIDSVIKQIAAACGIEEKNVIVNDLYLQWVLQPSYETIAVCGVLILAIVLFSVVVIYNIFQVGIANKIQEYGKIKALGATKKQMKQLIFREGIFLTFFSIPVGLLFGFLIAKCGFNWLVEQGNLVSTGTGSMGVQNQQVSLFSLPVMLLCIFVSFLTVALALRKPMKIVSRISPIEATRYLENAETQKKGKRNGRKNVTVFSMAMANVTGNPKRTIGTILTMGFSCVLFVIISNYVGNIDTEHEARLSVNHGQFELQLDYSAEYDERYPENNLDTILTDDPLNDSLIEEIKSIPGVTDVMTREIVSVNLNGTRFPADIVSKKDFDFMRQDGDIGSMDYDQAVKNGEIFFGWSMWMEQDGYAPGESIAFDFENGSGTYTYQGKIAGSFVSADTYLVIPEGVYRSMNPRGTAYGYLWVDCDKKDVASVEQSLNTLISNTSHIKMDTYHAQLQYAELAARMMKLGCYLFIAVVGLIGFMNMANTMIMNITTKKQEYGVLQAVGMTNKQLNLCLQLQGLMFTVGTICVALIIGLPLGYALFSYAKHNGIFGMNIYHVPIVPIFIMIFLVGLLQIVLSCVLSSNLKKETLVERIRYDG</sequence>
<dbReference type="OrthoDB" id="9793166at2"/>
<dbReference type="PANTHER" id="PTHR30572:SF4">
    <property type="entry name" value="ABC TRANSPORTER PERMEASE YTRF"/>
    <property type="match status" value="1"/>
</dbReference>
<keyword evidence="10" id="KW-1185">Reference proteome</keyword>
<dbReference type="Proteomes" id="UP000049828">
    <property type="component" value="Unassembled WGS sequence"/>
</dbReference>
<keyword evidence="3 7" id="KW-0812">Transmembrane</keyword>
<evidence type="ECO:0000259" key="8">
    <source>
        <dbReference type="Pfam" id="PF02687"/>
    </source>
</evidence>
<feature type="domain" description="ABC3 transporter permease C-terminal" evidence="8">
    <location>
        <begin position="686"/>
        <end position="799"/>
    </location>
</feature>
<evidence type="ECO:0000256" key="2">
    <source>
        <dbReference type="ARBA" id="ARBA00022475"/>
    </source>
</evidence>
<dbReference type="InterPro" id="IPR050250">
    <property type="entry name" value="Macrolide_Exporter_MacB"/>
</dbReference>